<feature type="transmembrane region" description="Helical" evidence="2">
    <location>
        <begin position="227"/>
        <end position="246"/>
    </location>
</feature>
<dbReference type="RefSeq" id="WP_012038656.1">
    <property type="nucleotide sequence ID" value="NC_009480.1"/>
</dbReference>
<feature type="compositionally biased region" description="Basic and acidic residues" evidence="1">
    <location>
        <begin position="406"/>
        <end position="420"/>
    </location>
</feature>
<dbReference type="Pfam" id="PF03793">
    <property type="entry name" value="PASTA"/>
    <property type="match status" value="1"/>
</dbReference>
<feature type="domain" description="PASTA" evidence="3">
    <location>
        <begin position="276"/>
        <end position="345"/>
    </location>
</feature>
<dbReference type="OrthoDB" id="5244233at2"/>
<evidence type="ECO:0000313" key="4">
    <source>
        <dbReference type="EMBL" id="CAN02025.1"/>
    </source>
</evidence>
<evidence type="ECO:0000313" key="5">
    <source>
        <dbReference type="Proteomes" id="UP000001564"/>
    </source>
</evidence>
<dbReference type="Proteomes" id="UP000001564">
    <property type="component" value="Chromosome"/>
</dbReference>
<dbReference type="PROSITE" id="PS51178">
    <property type="entry name" value="PASTA"/>
    <property type="match status" value="1"/>
</dbReference>
<evidence type="ECO:0000259" key="3">
    <source>
        <dbReference type="PROSITE" id="PS51178"/>
    </source>
</evidence>
<reference evidence="4 5" key="1">
    <citation type="journal article" date="2008" name="J. Bacteriol.">
        <title>The genome sequence of the tomato-pathogenic actinomycete Clavibacter michiganensis subsp. michiganensis NCPPB382 reveals a large island involved in pathogenicity.</title>
        <authorList>
            <person name="Gartemann K.H."/>
            <person name="Abt B."/>
            <person name="Bekel T."/>
            <person name="Burger A."/>
            <person name="Engemann J."/>
            <person name="Flugel M."/>
            <person name="Gaigalat L."/>
            <person name="Goesmann A."/>
            <person name="Grafen I."/>
            <person name="Kalinowski J."/>
            <person name="Kaup O."/>
            <person name="Kirchner O."/>
            <person name="Krause L."/>
            <person name="Linke B."/>
            <person name="McHardy A."/>
            <person name="Meyer F."/>
            <person name="Pohle S."/>
            <person name="Ruckert C."/>
            <person name="Schneiker S."/>
            <person name="Zellermann E.M."/>
            <person name="Puhler A."/>
            <person name="Eichenlaub R."/>
            <person name="Kaiser O."/>
            <person name="Bartels D."/>
        </authorList>
    </citation>
    <scope>NUCLEOTIDE SEQUENCE [LARGE SCALE GENOMIC DNA]</scope>
    <source>
        <strain evidence="4 5">NCPPB 382</strain>
    </source>
</reference>
<dbReference type="eggNOG" id="COG2815">
    <property type="taxonomic scope" value="Bacteria"/>
</dbReference>
<protein>
    <recommendedName>
        <fullName evidence="3">PASTA domain-containing protein</fullName>
    </recommendedName>
</protein>
<accession>A5CSG1</accession>
<dbReference type="KEGG" id="cmi:CMM_1969"/>
<name>A5CSG1_CLAM3</name>
<gene>
    <name evidence="4" type="ordered locus">CMM_1969</name>
</gene>
<dbReference type="HOGENOM" id="CLU_623618_0_0_11"/>
<evidence type="ECO:0000256" key="1">
    <source>
        <dbReference type="SAM" id="MobiDB-lite"/>
    </source>
</evidence>
<organism evidence="4 5">
    <name type="scientific">Clavibacter michiganensis subsp. michiganensis (strain NCPPB 382)</name>
    <dbReference type="NCBI Taxonomy" id="443906"/>
    <lineage>
        <taxon>Bacteria</taxon>
        <taxon>Bacillati</taxon>
        <taxon>Actinomycetota</taxon>
        <taxon>Actinomycetes</taxon>
        <taxon>Micrococcales</taxon>
        <taxon>Microbacteriaceae</taxon>
        <taxon>Clavibacter</taxon>
    </lineage>
</organism>
<feature type="region of interest" description="Disordered" evidence="1">
    <location>
        <begin position="347"/>
        <end position="438"/>
    </location>
</feature>
<keyword evidence="2" id="KW-0472">Membrane</keyword>
<evidence type="ECO:0000256" key="2">
    <source>
        <dbReference type="SAM" id="Phobius"/>
    </source>
</evidence>
<keyword evidence="5" id="KW-1185">Reference proteome</keyword>
<dbReference type="CDD" id="cd06577">
    <property type="entry name" value="PASTA_pknB"/>
    <property type="match status" value="1"/>
</dbReference>
<keyword evidence="2" id="KW-1133">Transmembrane helix</keyword>
<dbReference type="InterPro" id="IPR018929">
    <property type="entry name" value="DUF2510"/>
</dbReference>
<proteinExistence type="predicted"/>
<dbReference type="EMBL" id="AM711867">
    <property type="protein sequence ID" value="CAN02025.1"/>
    <property type="molecule type" value="Genomic_DNA"/>
</dbReference>
<feature type="transmembrane region" description="Helical" evidence="2">
    <location>
        <begin position="175"/>
        <end position="206"/>
    </location>
</feature>
<dbReference type="Gene3D" id="3.30.10.20">
    <property type="match status" value="1"/>
</dbReference>
<dbReference type="SMART" id="SM00740">
    <property type="entry name" value="PASTA"/>
    <property type="match status" value="1"/>
</dbReference>
<dbReference type="AlphaFoldDB" id="A5CSG1"/>
<feature type="compositionally biased region" description="Pro residues" evidence="1">
    <location>
        <begin position="347"/>
        <end position="394"/>
    </location>
</feature>
<keyword evidence="2" id="KW-0812">Transmembrane</keyword>
<dbReference type="Pfam" id="PF10708">
    <property type="entry name" value="DUF2510"/>
    <property type="match status" value="1"/>
</dbReference>
<dbReference type="InterPro" id="IPR005543">
    <property type="entry name" value="PASTA_dom"/>
</dbReference>
<sequence length="438" mass="43954">MPDVPSAAPAGWFPDGSGQLRYWDGSTWTSHVAPMVQPAAASAFAPSAAATAAVAASQQADAVRNAQAAEAAHDKAMRAAEAAQAKAVRAAEAEQQRVAKVAQREAAMQAKAAERDAVARDKSARAAAATAATPVPLPTRQRATAAPVAPAAPTAVITDTRPSRHPATTWVITSVVALTVLIITALGGFGGMFVSLGLVGIATALYPYATGRRSWIPILTTRSRNGVAALGAAVLIVIGATVPVAASAPAPRQADAISATASPIPAASPTPSATPTPVVHVVEDVNTKSATDARALLREAGYVVQYVLESGEATAVTDGMTVKSQSPVAGSRTDAGSTVTLTLLAPAPTPTPTPEPTVAPTVAPAPQPAAPAPAPVAPAPAPAPAAPAPAPAPAPGRTITPGAFCKKTEVGSVEKSDTGKSYRCGPDADGQRNRWYPM</sequence>